<dbReference type="STRING" id="1332080.ATN00_15315"/>
<evidence type="ECO:0000313" key="1">
    <source>
        <dbReference type="EMBL" id="ALR21453.1"/>
    </source>
</evidence>
<dbReference type="OrthoDB" id="7475904at2"/>
<protein>
    <submittedName>
        <fullName evidence="1">Uncharacterized protein</fullName>
    </submittedName>
</protein>
<dbReference type="Proteomes" id="UP000056968">
    <property type="component" value="Chromosome"/>
</dbReference>
<dbReference type="RefSeq" id="WP_021244095.1">
    <property type="nucleotide sequence ID" value="NZ_CP013264.1"/>
</dbReference>
<sequence length="71" mass="7765">MIEMHMGLRALRQIALAADQSERDVVRTDVSDILERAGWENSARTVIDSIGCPVVSHDAASDDQEDPSQQG</sequence>
<organism evidence="1 2">
    <name type="scientific">Sphingobium baderi</name>
    <dbReference type="NCBI Taxonomy" id="1332080"/>
    <lineage>
        <taxon>Bacteria</taxon>
        <taxon>Pseudomonadati</taxon>
        <taxon>Pseudomonadota</taxon>
        <taxon>Alphaproteobacteria</taxon>
        <taxon>Sphingomonadales</taxon>
        <taxon>Sphingomonadaceae</taxon>
        <taxon>Sphingobium</taxon>
    </lineage>
</organism>
<evidence type="ECO:0000313" key="2">
    <source>
        <dbReference type="Proteomes" id="UP000056968"/>
    </source>
</evidence>
<proteinExistence type="predicted"/>
<dbReference type="EMBL" id="CP013264">
    <property type="protein sequence ID" value="ALR21453.1"/>
    <property type="molecule type" value="Genomic_DNA"/>
</dbReference>
<name>A0A0S3F1F7_9SPHN</name>
<reference evidence="1 2" key="1">
    <citation type="submission" date="2015-11" db="EMBL/GenBank/DDBJ databases">
        <title>A Two-component Flavoprotein Monooxygenase System MeaXY Responsible for para-Hydroxylation of 2-Methyl-6-ethylaniline and 2,6-Diethylaniline in Sphingobium baderi DE-13.</title>
        <authorList>
            <person name="Cheng M."/>
            <person name="Meng Q."/>
            <person name="Yang Y."/>
            <person name="Chu C."/>
            <person name="Yan X."/>
            <person name="He J."/>
            <person name="Li S."/>
        </authorList>
    </citation>
    <scope>NUCLEOTIDE SEQUENCE [LARGE SCALE GENOMIC DNA]</scope>
    <source>
        <strain evidence="1 2">DE-13</strain>
    </source>
</reference>
<dbReference type="AlphaFoldDB" id="A0A0S3F1F7"/>
<dbReference type="KEGG" id="sbd:ATN00_15315"/>
<keyword evidence="2" id="KW-1185">Reference proteome</keyword>
<accession>A0A0S3F1F7</accession>
<gene>
    <name evidence="1" type="ORF">ATN00_15315</name>
</gene>